<feature type="compositionally biased region" description="Basic residues" evidence="1">
    <location>
        <begin position="159"/>
        <end position="172"/>
    </location>
</feature>
<gene>
    <name evidence="2" type="ordered locus">MT3041.1</name>
</gene>
<sequence length="172" mass="19209">MTARVAVNFLVPMMVTASTGRFGAVAQRELRAENRLARISPPVHARRRLASPGQRELSGWALSRSEPTWGRGRPAKNAPARPAHERVRKLKGHPLCTVEEPRRPGLRQVRSKERSVDRTGGSAQRGPELGQFSHLAHPISLSKNVHASPTGPVRMVQRAFRRRKRRPPPSPR</sequence>
<dbReference type="HOGENOM" id="CLU_1553608_0_0_11"/>
<reference evidence="2 3" key="1">
    <citation type="journal article" date="2002" name="J. Bacteriol.">
        <title>Whole-genome comparison of Mycobacterium tuberculosis clinical and laboratory strains.</title>
        <authorList>
            <person name="Fleischmann R.D."/>
            <person name="Alland D."/>
            <person name="Eisen J.A."/>
            <person name="Carpenter L."/>
            <person name="White O."/>
            <person name="Peterson J."/>
            <person name="DeBoy R."/>
            <person name="Dodson R."/>
            <person name="Gwinn M."/>
            <person name="Haft D."/>
            <person name="Hickey E."/>
            <person name="Kolonay J.F."/>
            <person name="Nelson W.C."/>
            <person name="Umayam L.A."/>
            <person name="Ermolaeva M."/>
            <person name="Salzberg S.L."/>
            <person name="Delcher A."/>
            <person name="Utterback T."/>
            <person name="Weidman J."/>
            <person name="Khouri H."/>
            <person name="Gill J."/>
            <person name="Mikula A."/>
            <person name="Bishai W."/>
            <person name="Jacobs Jr W.R.Jr."/>
            <person name="Venter J.C."/>
            <person name="Fraser C.M."/>
        </authorList>
    </citation>
    <scope>NUCLEOTIDE SEQUENCE [LARGE SCALE GENOMIC DNA]</scope>
    <source>
        <strain evidence="3">CDC 1551 / Oshkosh</strain>
    </source>
</reference>
<feature type="region of interest" description="Disordered" evidence="1">
    <location>
        <begin position="64"/>
        <end position="172"/>
    </location>
</feature>
<accession>Q8VJA0</accession>
<evidence type="ECO:0000313" key="2">
    <source>
        <dbReference type="EMBL" id="AAK47367.1"/>
    </source>
</evidence>
<dbReference type="Proteomes" id="UP000001020">
    <property type="component" value="Chromosome"/>
</dbReference>
<dbReference type="EMBL" id="AE000516">
    <property type="protein sequence ID" value="AAK47367.1"/>
    <property type="molecule type" value="Genomic_DNA"/>
</dbReference>
<evidence type="ECO:0000313" key="3">
    <source>
        <dbReference type="Proteomes" id="UP000001020"/>
    </source>
</evidence>
<protein>
    <submittedName>
        <fullName evidence="2">Uncharacterized protein</fullName>
    </submittedName>
</protein>
<proteinExistence type="predicted"/>
<evidence type="ECO:0000256" key="1">
    <source>
        <dbReference type="SAM" id="MobiDB-lite"/>
    </source>
</evidence>
<keyword evidence="3" id="KW-1185">Reference proteome</keyword>
<organism evidence="2 3">
    <name type="scientific">Mycobacterium tuberculosis (strain CDC 1551 / Oshkosh)</name>
    <dbReference type="NCBI Taxonomy" id="83331"/>
    <lineage>
        <taxon>Bacteria</taxon>
        <taxon>Bacillati</taxon>
        <taxon>Actinomycetota</taxon>
        <taxon>Actinomycetes</taxon>
        <taxon>Mycobacteriales</taxon>
        <taxon>Mycobacteriaceae</taxon>
        <taxon>Mycobacterium</taxon>
        <taxon>Mycobacterium tuberculosis complex</taxon>
    </lineage>
</organism>
<dbReference type="KEGG" id="mtc:MT3041.1"/>
<dbReference type="AlphaFoldDB" id="Q8VJA0"/>
<accession>F2GL45</accession>
<name>Q8VJA0_MYCTO</name>